<dbReference type="AlphaFoldDB" id="A0A382F572"/>
<keyword evidence="2" id="KW-0560">Oxidoreductase</keyword>
<dbReference type="EMBL" id="UINC01047667">
    <property type="protein sequence ID" value="SVB57217.1"/>
    <property type="molecule type" value="Genomic_DNA"/>
</dbReference>
<evidence type="ECO:0000313" key="3">
    <source>
        <dbReference type="EMBL" id="SVB57217.1"/>
    </source>
</evidence>
<protein>
    <recommendedName>
        <fullName evidence="4">Dehydrogenase</fullName>
    </recommendedName>
</protein>
<dbReference type="InterPro" id="IPR002347">
    <property type="entry name" value="SDR_fam"/>
</dbReference>
<gene>
    <name evidence="3" type="ORF">METZ01_LOCUS210071</name>
</gene>
<dbReference type="PANTHER" id="PTHR43639:SF1">
    <property type="entry name" value="SHORT-CHAIN DEHYDROGENASE_REDUCTASE FAMILY PROTEIN"/>
    <property type="match status" value="1"/>
</dbReference>
<dbReference type="CDD" id="cd05233">
    <property type="entry name" value="SDR_c"/>
    <property type="match status" value="1"/>
</dbReference>
<reference evidence="3" key="1">
    <citation type="submission" date="2018-05" db="EMBL/GenBank/DDBJ databases">
        <authorList>
            <person name="Lanie J.A."/>
            <person name="Ng W.-L."/>
            <person name="Kazmierczak K.M."/>
            <person name="Andrzejewski T.M."/>
            <person name="Davidsen T.M."/>
            <person name="Wayne K.J."/>
            <person name="Tettelin H."/>
            <person name="Glass J.I."/>
            <person name="Rusch D."/>
            <person name="Podicherti R."/>
            <person name="Tsui H.-C.T."/>
            <person name="Winkler M.E."/>
        </authorList>
    </citation>
    <scope>NUCLEOTIDE SEQUENCE</scope>
</reference>
<dbReference type="PRINTS" id="PR00080">
    <property type="entry name" value="SDRFAMILY"/>
</dbReference>
<organism evidence="3">
    <name type="scientific">marine metagenome</name>
    <dbReference type="NCBI Taxonomy" id="408172"/>
    <lineage>
        <taxon>unclassified sequences</taxon>
        <taxon>metagenomes</taxon>
        <taxon>ecological metagenomes</taxon>
    </lineage>
</organism>
<evidence type="ECO:0000256" key="2">
    <source>
        <dbReference type="ARBA" id="ARBA00023002"/>
    </source>
</evidence>
<evidence type="ECO:0008006" key="4">
    <source>
        <dbReference type="Google" id="ProtNLM"/>
    </source>
</evidence>
<comment type="similarity">
    <text evidence="1">Belongs to the short-chain dehydrogenases/reductases (SDR) family.</text>
</comment>
<dbReference type="PRINTS" id="PR00081">
    <property type="entry name" value="GDHRDH"/>
</dbReference>
<evidence type="ECO:0000256" key="1">
    <source>
        <dbReference type="ARBA" id="ARBA00006484"/>
    </source>
</evidence>
<sequence>MAHSGFDLCLVARNGVLLRKLSTKLSSETGREIIPLVCDLSDPEAVKNLIPKIKKNLPSLETLINNAAIHGPIGPLWGNDWSLWQEVIQVNLLAPVALCHALVPMIKKSKGSIVNLSGGGATGPRANFSAYATAKAGLVRFSETLADEVKAFGVRVNCIAPGAMKTSLLSDVIEKGANIAGRREYDFAEKVFSEGGADMSRVADLVHFLISDKGSRITGKLISVVWDDWGKWPEHLDELVNSDAYTLRRIAGRDRGFDWGDV</sequence>
<proteinExistence type="inferred from homology"/>
<dbReference type="GO" id="GO:0016491">
    <property type="term" value="F:oxidoreductase activity"/>
    <property type="evidence" value="ECO:0007669"/>
    <property type="project" value="UniProtKB-KW"/>
</dbReference>
<dbReference type="PANTHER" id="PTHR43639">
    <property type="entry name" value="OXIDOREDUCTASE, SHORT-CHAIN DEHYDROGENASE/REDUCTASE FAMILY (AFU_ORTHOLOGUE AFUA_5G02870)"/>
    <property type="match status" value="1"/>
</dbReference>
<dbReference type="Gene3D" id="3.40.50.720">
    <property type="entry name" value="NAD(P)-binding Rossmann-like Domain"/>
    <property type="match status" value="1"/>
</dbReference>
<dbReference type="Pfam" id="PF13561">
    <property type="entry name" value="adh_short_C2"/>
    <property type="match status" value="1"/>
</dbReference>
<name>A0A382F572_9ZZZZ</name>
<dbReference type="InterPro" id="IPR036291">
    <property type="entry name" value="NAD(P)-bd_dom_sf"/>
</dbReference>
<accession>A0A382F572</accession>
<dbReference type="SUPFAM" id="SSF51735">
    <property type="entry name" value="NAD(P)-binding Rossmann-fold domains"/>
    <property type="match status" value="1"/>
</dbReference>